<dbReference type="EMBL" id="HBIA01003828">
    <property type="protein sequence ID" value="CAE0230229.1"/>
    <property type="molecule type" value="Transcribed_RNA"/>
</dbReference>
<protein>
    <submittedName>
        <fullName evidence="2">Uncharacterized protein</fullName>
    </submittedName>
</protein>
<organism evidence="2">
    <name type="scientific">Strombidium rassoulzadegani</name>
    <dbReference type="NCBI Taxonomy" id="1082188"/>
    <lineage>
        <taxon>Eukaryota</taxon>
        <taxon>Sar</taxon>
        <taxon>Alveolata</taxon>
        <taxon>Ciliophora</taxon>
        <taxon>Intramacronucleata</taxon>
        <taxon>Spirotrichea</taxon>
        <taxon>Oligotrichia</taxon>
        <taxon>Strombidiidae</taxon>
        <taxon>Strombidium</taxon>
    </lineage>
</organism>
<keyword evidence="1" id="KW-0812">Transmembrane</keyword>
<proteinExistence type="predicted"/>
<name>A0A7S3CKC0_9SPIT</name>
<evidence type="ECO:0000256" key="1">
    <source>
        <dbReference type="SAM" id="Phobius"/>
    </source>
</evidence>
<evidence type="ECO:0000313" key="2">
    <source>
        <dbReference type="EMBL" id="CAE0230229.1"/>
    </source>
</evidence>
<keyword evidence="1" id="KW-0472">Membrane</keyword>
<sequence>MASSRLYGKTLATLRGSVSNRLLMYCAYVHCSYCLALVLCVALPAVLCVPPVPAGRAIRCLAGRHPSLFTPFLPTAGPLVGHARLSLVTILLPLSNPYPWFYRLWAPPLGYLGYFFPWGNIRYILGTPAVTFSRHWPVHRPTVIVALHSLSSQPVKRVVVTFSRRQPVHRQVVIVAPFSLAPRPFTGWWSLKFLYTSSTPRRPPVISSPFGKRSTLNQYTFRLFSRQRSFDLSAGLTLPTPKGGFYTSSARLLLSSGYTVKCFLHRYAPLRRSLL</sequence>
<feature type="transmembrane region" description="Helical" evidence="1">
    <location>
        <begin position="22"/>
        <end position="47"/>
    </location>
</feature>
<accession>A0A7S3CKC0</accession>
<keyword evidence="1" id="KW-1133">Transmembrane helix</keyword>
<gene>
    <name evidence="2" type="ORF">SRAS04492_LOCUS2016</name>
</gene>
<reference evidence="2" key="1">
    <citation type="submission" date="2021-01" db="EMBL/GenBank/DDBJ databases">
        <authorList>
            <person name="Corre E."/>
            <person name="Pelletier E."/>
            <person name="Niang G."/>
            <person name="Scheremetjew M."/>
            <person name="Finn R."/>
            <person name="Kale V."/>
            <person name="Holt S."/>
            <person name="Cochrane G."/>
            <person name="Meng A."/>
            <person name="Brown T."/>
            <person name="Cohen L."/>
        </authorList>
    </citation>
    <scope>NUCLEOTIDE SEQUENCE</scope>
    <source>
        <strain evidence="2">Ras09</strain>
    </source>
</reference>
<dbReference type="AlphaFoldDB" id="A0A7S3CKC0"/>